<comment type="caution">
    <text evidence="1">The sequence shown here is derived from an EMBL/GenBank/DDBJ whole genome shotgun (WGS) entry which is preliminary data.</text>
</comment>
<dbReference type="EMBL" id="JARK01001381">
    <property type="protein sequence ID" value="EYC13026.1"/>
    <property type="molecule type" value="Genomic_DNA"/>
</dbReference>
<reference evidence="2" key="1">
    <citation type="journal article" date="2015" name="Nat. Genet.">
        <title>The genome and transcriptome of the zoonotic hookworm Ancylostoma ceylanicum identify infection-specific gene families.</title>
        <authorList>
            <person name="Schwarz E.M."/>
            <person name="Hu Y."/>
            <person name="Antoshechkin I."/>
            <person name="Miller M.M."/>
            <person name="Sternberg P.W."/>
            <person name="Aroian R.V."/>
        </authorList>
    </citation>
    <scope>NUCLEOTIDE SEQUENCE</scope>
    <source>
        <strain evidence="2">HY135</strain>
    </source>
</reference>
<keyword evidence="2" id="KW-1185">Reference proteome</keyword>
<name>A0A016UDQ9_9BILA</name>
<dbReference type="AlphaFoldDB" id="A0A016UDQ9"/>
<organism evidence="1 2">
    <name type="scientific">Ancylostoma ceylanicum</name>
    <dbReference type="NCBI Taxonomy" id="53326"/>
    <lineage>
        <taxon>Eukaryota</taxon>
        <taxon>Metazoa</taxon>
        <taxon>Ecdysozoa</taxon>
        <taxon>Nematoda</taxon>
        <taxon>Chromadorea</taxon>
        <taxon>Rhabditida</taxon>
        <taxon>Rhabditina</taxon>
        <taxon>Rhabditomorpha</taxon>
        <taxon>Strongyloidea</taxon>
        <taxon>Ancylostomatidae</taxon>
        <taxon>Ancylostomatinae</taxon>
        <taxon>Ancylostoma</taxon>
    </lineage>
</organism>
<protein>
    <submittedName>
        <fullName evidence="1">Uncharacterized protein</fullName>
    </submittedName>
</protein>
<proteinExistence type="predicted"/>
<dbReference type="Proteomes" id="UP000024635">
    <property type="component" value="Unassembled WGS sequence"/>
</dbReference>
<gene>
    <name evidence="1" type="primary">Acey_s0045.g1224</name>
    <name evidence="1" type="ORF">Y032_0045g1224</name>
</gene>
<accession>A0A016UDQ9</accession>
<sequence length="114" mass="13499">MARIYRDPVRPKMLESAQRESLPYCCQTSAAVRKRMFANDESNERMLNTAEMRMLRWTCGFARRNRVRNNDLRTMLQTVPVRLKLLNKVMMGRSCNKKAITSYYPQSLRDGTFR</sequence>
<dbReference type="OrthoDB" id="5794356at2759"/>
<evidence type="ECO:0000313" key="2">
    <source>
        <dbReference type="Proteomes" id="UP000024635"/>
    </source>
</evidence>
<evidence type="ECO:0000313" key="1">
    <source>
        <dbReference type="EMBL" id="EYC13026.1"/>
    </source>
</evidence>